<dbReference type="GeneID" id="19206235"/>
<gene>
    <name evidence="3" type="ORF">CONPUDRAFT_169454</name>
</gene>
<feature type="compositionally biased region" description="Pro residues" evidence="1">
    <location>
        <begin position="174"/>
        <end position="183"/>
    </location>
</feature>
<name>A0A5M3MAQ7_CONPW</name>
<evidence type="ECO:0000256" key="1">
    <source>
        <dbReference type="SAM" id="MobiDB-lite"/>
    </source>
</evidence>
<dbReference type="AlphaFoldDB" id="A0A5M3MAQ7"/>
<feature type="signal peptide" evidence="2">
    <location>
        <begin position="1"/>
        <end position="21"/>
    </location>
</feature>
<dbReference type="EMBL" id="JH711588">
    <property type="protein sequence ID" value="EIW75705.1"/>
    <property type="molecule type" value="Genomic_DNA"/>
</dbReference>
<reference evidence="4" key="1">
    <citation type="journal article" date="2012" name="Science">
        <title>The Paleozoic origin of enzymatic lignin decomposition reconstructed from 31 fungal genomes.</title>
        <authorList>
            <person name="Floudas D."/>
            <person name="Binder M."/>
            <person name="Riley R."/>
            <person name="Barry K."/>
            <person name="Blanchette R.A."/>
            <person name="Henrissat B."/>
            <person name="Martinez A.T."/>
            <person name="Otillar R."/>
            <person name="Spatafora J.W."/>
            <person name="Yadav J.S."/>
            <person name="Aerts A."/>
            <person name="Benoit I."/>
            <person name="Boyd A."/>
            <person name="Carlson A."/>
            <person name="Copeland A."/>
            <person name="Coutinho P.M."/>
            <person name="de Vries R.P."/>
            <person name="Ferreira P."/>
            <person name="Findley K."/>
            <person name="Foster B."/>
            <person name="Gaskell J."/>
            <person name="Glotzer D."/>
            <person name="Gorecki P."/>
            <person name="Heitman J."/>
            <person name="Hesse C."/>
            <person name="Hori C."/>
            <person name="Igarashi K."/>
            <person name="Jurgens J.A."/>
            <person name="Kallen N."/>
            <person name="Kersten P."/>
            <person name="Kohler A."/>
            <person name="Kuees U."/>
            <person name="Kumar T.K.A."/>
            <person name="Kuo A."/>
            <person name="LaButti K."/>
            <person name="Larrondo L.F."/>
            <person name="Lindquist E."/>
            <person name="Ling A."/>
            <person name="Lombard V."/>
            <person name="Lucas S."/>
            <person name="Lundell T."/>
            <person name="Martin R."/>
            <person name="McLaughlin D.J."/>
            <person name="Morgenstern I."/>
            <person name="Morin E."/>
            <person name="Murat C."/>
            <person name="Nagy L.G."/>
            <person name="Nolan M."/>
            <person name="Ohm R.A."/>
            <person name="Patyshakuliyeva A."/>
            <person name="Rokas A."/>
            <person name="Ruiz-Duenas F.J."/>
            <person name="Sabat G."/>
            <person name="Salamov A."/>
            <person name="Samejima M."/>
            <person name="Schmutz J."/>
            <person name="Slot J.C."/>
            <person name="St John F."/>
            <person name="Stenlid J."/>
            <person name="Sun H."/>
            <person name="Sun S."/>
            <person name="Syed K."/>
            <person name="Tsang A."/>
            <person name="Wiebenga A."/>
            <person name="Young D."/>
            <person name="Pisabarro A."/>
            <person name="Eastwood D.C."/>
            <person name="Martin F."/>
            <person name="Cullen D."/>
            <person name="Grigoriev I.V."/>
            <person name="Hibbett D.S."/>
        </authorList>
    </citation>
    <scope>NUCLEOTIDE SEQUENCE [LARGE SCALE GENOMIC DNA]</scope>
    <source>
        <strain evidence="4">RWD-64-598 SS2</strain>
    </source>
</reference>
<dbReference type="Proteomes" id="UP000053558">
    <property type="component" value="Unassembled WGS sequence"/>
</dbReference>
<evidence type="ECO:0000313" key="3">
    <source>
        <dbReference type="EMBL" id="EIW75705.1"/>
    </source>
</evidence>
<feature type="chain" id="PRO_5024381525" evidence="2">
    <location>
        <begin position="22"/>
        <end position="256"/>
    </location>
</feature>
<protein>
    <submittedName>
        <fullName evidence="3">Uncharacterized protein</fullName>
    </submittedName>
</protein>
<organism evidence="3 4">
    <name type="scientific">Coniophora puteana (strain RWD-64-598)</name>
    <name type="common">Brown rot fungus</name>
    <dbReference type="NCBI Taxonomy" id="741705"/>
    <lineage>
        <taxon>Eukaryota</taxon>
        <taxon>Fungi</taxon>
        <taxon>Dikarya</taxon>
        <taxon>Basidiomycota</taxon>
        <taxon>Agaricomycotina</taxon>
        <taxon>Agaricomycetes</taxon>
        <taxon>Agaricomycetidae</taxon>
        <taxon>Boletales</taxon>
        <taxon>Coniophorineae</taxon>
        <taxon>Coniophoraceae</taxon>
        <taxon>Coniophora</taxon>
    </lineage>
</organism>
<proteinExistence type="predicted"/>
<accession>A0A5M3MAQ7</accession>
<sequence length="256" mass="27386">MRFFTIASAALTVSLAAFTVAAPVAETEAQVAAAQQSNESILSLWTAAFTKITPQAQSFTSLNSSTATTETILPKLQSIQKSLQALHTGVTGLQNSGAPLSQLLSSADGSSQLSVPELASHLAGDISTLVNGLGVAHGSGDVPLSTALGSLLLSVGSPALFCPLDCPWARRRPPGLPHAPPPRSRWHPRAAGPQRSRHPSPTLINRQGESKAHEDAFSRHRLSCFSLIFLQIWSFGRCHWIESWARFLAFNALWYT</sequence>
<keyword evidence="4" id="KW-1185">Reference proteome</keyword>
<dbReference type="RefSeq" id="XP_007774389.1">
    <property type="nucleotide sequence ID" value="XM_007776199.1"/>
</dbReference>
<dbReference type="KEGG" id="cput:CONPUDRAFT_169454"/>
<keyword evidence="2" id="KW-0732">Signal</keyword>
<feature type="region of interest" description="Disordered" evidence="1">
    <location>
        <begin position="173"/>
        <end position="210"/>
    </location>
</feature>
<evidence type="ECO:0000256" key="2">
    <source>
        <dbReference type="SAM" id="SignalP"/>
    </source>
</evidence>
<evidence type="ECO:0000313" key="4">
    <source>
        <dbReference type="Proteomes" id="UP000053558"/>
    </source>
</evidence>
<comment type="caution">
    <text evidence="3">The sequence shown here is derived from an EMBL/GenBank/DDBJ whole genome shotgun (WGS) entry which is preliminary data.</text>
</comment>